<dbReference type="Ensembl" id="ENSCSRT00000007162.1">
    <property type="protein sequence ID" value="ENSCSRP00000006947.1"/>
    <property type="gene ID" value="ENSCSRG00000005150.1"/>
</dbReference>
<keyword evidence="2" id="KW-1185">Reference proteome</keyword>
<name>A0A8C3S155_CHESE</name>
<evidence type="ECO:0000313" key="2">
    <source>
        <dbReference type="Proteomes" id="UP000694403"/>
    </source>
</evidence>
<reference evidence="1" key="2">
    <citation type="submission" date="2025-09" db="UniProtKB">
        <authorList>
            <consortium name="Ensembl"/>
        </authorList>
    </citation>
    <scope>IDENTIFICATION</scope>
</reference>
<dbReference type="AlphaFoldDB" id="A0A8C3S155"/>
<evidence type="ECO:0000313" key="1">
    <source>
        <dbReference type="Ensembl" id="ENSCSRP00000006947.1"/>
    </source>
</evidence>
<sequence>MELQWYKTGITQRRMMAFMSIFKFLWHSEVIRLGYISGRVCMELALKYSHRDRLGHQPSQRARQSQHAIHVVLVSPSATCWPGCQWHRTPDWHSAPQPRTSELKRSASLSLPSGWNYRHAPPCPT</sequence>
<dbReference type="Proteomes" id="UP000694403">
    <property type="component" value="Unplaced"/>
</dbReference>
<proteinExistence type="predicted"/>
<reference evidence="1" key="1">
    <citation type="submission" date="2025-08" db="UniProtKB">
        <authorList>
            <consortium name="Ensembl"/>
        </authorList>
    </citation>
    <scope>IDENTIFICATION</scope>
</reference>
<accession>A0A8C3S155</accession>
<protein>
    <submittedName>
        <fullName evidence="1">Uncharacterized protein</fullName>
    </submittedName>
</protein>
<organism evidence="1 2">
    <name type="scientific">Chelydra serpentina</name>
    <name type="common">Snapping turtle</name>
    <name type="synonym">Testudo serpentina</name>
    <dbReference type="NCBI Taxonomy" id="8475"/>
    <lineage>
        <taxon>Eukaryota</taxon>
        <taxon>Metazoa</taxon>
        <taxon>Chordata</taxon>
        <taxon>Craniata</taxon>
        <taxon>Vertebrata</taxon>
        <taxon>Euteleostomi</taxon>
        <taxon>Archelosauria</taxon>
        <taxon>Testudinata</taxon>
        <taxon>Testudines</taxon>
        <taxon>Cryptodira</taxon>
        <taxon>Durocryptodira</taxon>
        <taxon>Americhelydia</taxon>
        <taxon>Chelydroidea</taxon>
        <taxon>Chelydridae</taxon>
        <taxon>Chelydra</taxon>
    </lineage>
</organism>